<dbReference type="PANTHER" id="PTHR24251:SF30">
    <property type="entry name" value="MEMBRANE FRIZZLED-RELATED PROTEIN"/>
    <property type="match status" value="1"/>
</dbReference>
<dbReference type="SUPFAM" id="SSF49854">
    <property type="entry name" value="Spermadhesin, CUB domain"/>
    <property type="match status" value="1"/>
</dbReference>
<evidence type="ECO:0000259" key="5">
    <source>
        <dbReference type="PROSITE" id="PS01180"/>
    </source>
</evidence>
<dbReference type="CDD" id="cd00041">
    <property type="entry name" value="CUB"/>
    <property type="match status" value="1"/>
</dbReference>
<gene>
    <name evidence="6" type="ORF">NEMVEDRAFT_v1g232647</name>
</gene>
<dbReference type="SMART" id="SM00042">
    <property type="entry name" value="CUB"/>
    <property type="match status" value="1"/>
</dbReference>
<keyword evidence="1" id="KW-0677">Repeat</keyword>
<proteinExistence type="predicted"/>
<accession>A7S3L6</accession>
<evidence type="ECO:0000256" key="3">
    <source>
        <dbReference type="PROSITE-ProRule" id="PRU00059"/>
    </source>
</evidence>
<dbReference type="Pfam" id="PF00431">
    <property type="entry name" value="CUB"/>
    <property type="match status" value="1"/>
</dbReference>
<name>A7S3L6_NEMVE</name>
<dbReference type="InterPro" id="IPR000859">
    <property type="entry name" value="CUB_dom"/>
</dbReference>
<feature type="chain" id="PRO_5002714713" description="CUB domain-containing protein" evidence="4">
    <location>
        <begin position="24"/>
        <end position="233"/>
    </location>
</feature>
<dbReference type="HOGENOM" id="CLU_1191117_0_0_1"/>
<dbReference type="EMBL" id="DS469573">
    <property type="protein sequence ID" value="EDO41745.1"/>
    <property type="molecule type" value="Genomic_DNA"/>
</dbReference>
<keyword evidence="4" id="KW-0732">Signal</keyword>
<dbReference type="PROSITE" id="PS01180">
    <property type="entry name" value="CUB"/>
    <property type="match status" value="1"/>
</dbReference>
<dbReference type="AlphaFoldDB" id="A7S3L6"/>
<reference evidence="6 7" key="1">
    <citation type="journal article" date="2007" name="Science">
        <title>Sea anemone genome reveals ancestral eumetazoan gene repertoire and genomic organization.</title>
        <authorList>
            <person name="Putnam N.H."/>
            <person name="Srivastava M."/>
            <person name="Hellsten U."/>
            <person name="Dirks B."/>
            <person name="Chapman J."/>
            <person name="Salamov A."/>
            <person name="Terry A."/>
            <person name="Shapiro H."/>
            <person name="Lindquist E."/>
            <person name="Kapitonov V.V."/>
            <person name="Jurka J."/>
            <person name="Genikhovich G."/>
            <person name="Grigoriev I.V."/>
            <person name="Lucas S.M."/>
            <person name="Steele R.E."/>
            <person name="Finnerty J.R."/>
            <person name="Technau U."/>
            <person name="Martindale M.Q."/>
            <person name="Rokhsar D.S."/>
        </authorList>
    </citation>
    <scope>NUCLEOTIDE SEQUENCE [LARGE SCALE GENOMIC DNA]</scope>
    <source>
        <strain evidence="7">CH2 X CH6</strain>
    </source>
</reference>
<dbReference type="PANTHER" id="PTHR24251">
    <property type="entry name" value="OVOCHYMASE-RELATED"/>
    <property type="match status" value="1"/>
</dbReference>
<sequence length="233" mass="25546">MDLKPMFLPILLSVALGPSLTESACSARLDDKVLGYIFSPTNKNTPLMSTSALDTSHGDYPDNSDCTYTIRTPPGTIVKLSWITFDVKGYMPTCWPKDYVEIFVGCDKKTIGKYCDSNSGSPFDMYSADNCMEIKFYSDGSDHGTGFMAKFEAFNAKQALLSSSTTRCSLSKYGSSGLSTLKGTIATTNWPLPYPVTGDSCYWRFGSSASSKGYKIAIMDFDTQYDFGCDDTK</sequence>
<dbReference type="PhylomeDB" id="A7S3L6"/>
<dbReference type="InParanoid" id="A7S3L6"/>
<dbReference type="Proteomes" id="UP000001593">
    <property type="component" value="Unassembled WGS sequence"/>
</dbReference>
<comment type="caution">
    <text evidence="3">Lacks conserved residue(s) required for the propagation of feature annotation.</text>
</comment>
<evidence type="ECO:0000256" key="1">
    <source>
        <dbReference type="ARBA" id="ARBA00022737"/>
    </source>
</evidence>
<evidence type="ECO:0000256" key="4">
    <source>
        <dbReference type="SAM" id="SignalP"/>
    </source>
</evidence>
<keyword evidence="2" id="KW-1015">Disulfide bond</keyword>
<evidence type="ECO:0000313" key="7">
    <source>
        <dbReference type="Proteomes" id="UP000001593"/>
    </source>
</evidence>
<dbReference type="Gene3D" id="2.60.120.290">
    <property type="entry name" value="Spermadhesin, CUB domain"/>
    <property type="match status" value="1"/>
</dbReference>
<feature type="signal peptide" evidence="4">
    <location>
        <begin position="1"/>
        <end position="23"/>
    </location>
</feature>
<protein>
    <recommendedName>
        <fullName evidence="5">CUB domain-containing protein</fullName>
    </recommendedName>
</protein>
<evidence type="ECO:0000256" key="2">
    <source>
        <dbReference type="ARBA" id="ARBA00023157"/>
    </source>
</evidence>
<dbReference type="STRING" id="45351.A7S3L6"/>
<evidence type="ECO:0000313" key="6">
    <source>
        <dbReference type="EMBL" id="EDO41745.1"/>
    </source>
</evidence>
<organism evidence="6 7">
    <name type="scientific">Nematostella vectensis</name>
    <name type="common">Starlet sea anemone</name>
    <dbReference type="NCBI Taxonomy" id="45351"/>
    <lineage>
        <taxon>Eukaryota</taxon>
        <taxon>Metazoa</taxon>
        <taxon>Cnidaria</taxon>
        <taxon>Anthozoa</taxon>
        <taxon>Hexacorallia</taxon>
        <taxon>Actiniaria</taxon>
        <taxon>Edwardsiidae</taxon>
        <taxon>Nematostella</taxon>
    </lineage>
</organism>
<dbReference type="InterPro" id="IPR035914">
    <property type="entry name" value="Sperma_CUB_dom_sf"/>
</dbReference>
<feature type="domain" description="CUB" evidence="5">
    <location>
        <begin position="25"/>
        <end position="154"/>
    </location>
</feature>
<keyword evidence="7" id="KW-1185">Reference proteome</keyword>